<dbReference type="EMBL" id="MT143304">
    <property type="protein sequence ID" value="QJA95315.1"/>
    <property type="molecule type" value="Genomic_DNA"/>
</dbReference>
<organism evidence="1">
    <name type="scientific">viral metagenome</name>
    <dbReference type="NCBI Taxonomy" id="1070528"/>
    <lineage>
        <taxon>unclassified sequences</taxon>
        <taxon>metagenomes</taxon>
        <taxon>organismal metagenomes</taxon>
    </lineage>
</organism>
<name>A0A6M3LRV6_9ZZZZ</name>
<gene>
    <name evidence="1" type="ORF">MM415B05482_0009</name>
</gene>
<protein>
    <submittedName>
        <fullName evidence="1">Uncharacterized protein</fullName>
    </submittedName>
</protein>
<sequence>MTPSSKKGRAIAKEIGNMIEVYLDDPSDSNLEMMHAYFEDLLTIIKGVQKKRNVDTEGENKKP</sequence>
<evidence type="ECO:0000313" key="1">
    <source>
        <dbReference type="EMBL" id="QJA95315.1"/>
    </source>
</evidence>
<proteinExistence type="predicted"/>
<reference evidence="1" key="1">
    <citation type="submission" date="2020-03" db="EMBL/GenBank/DDBJ databases">
        <title>The deep terrestrial virosphere.</title>
        <authorList>
            <person name="Holmfeldt K."/>
            <person name="Nilsson E."/>
            <person name="Simone D."/>
            <person name="Lopez-Fernandez M."/>
            <person name="Wu X."/>
            <person name="de Brujin I."/>
            <person name="Lundin D."/>
            <person name="Andersson A."/>
            <person name="Bertilsson S."/>
            <person name="Dopson M."/>
        </authorList>
    </citation>
    <scope>NUCLEOTIDE SEQUENCE</scope>
    <source>
        <strain evidence="1">MM415B05482</strain>
    </source>
</reference>
<dbReference type="AlphaFoldDB" id="A0A6M3LRV6"/>
<accession>A0A6M3LRV6</accession>